<dbReference type="AlphaFoldDB" id="A0A0V1G502"/>
<protein>
    <submittedName>
        <fullName evidence="1">Uncharacterized protein</fullName>
    </submittedName>
</protein>
<evidence type="ECO:0000313" key="2">
    <source>
        <dbReference type="Proteomes" id="UP000054995"/>
    </source>
</evidence>
<gene>
    <name evidence="1" type="ORF">T4D_4583</name>
</gene>
<dbReference type="Proteomes" id="UP000054995">
    <property type="component" value="Unassembled WGS sequence"/>
</dbReference>
<sequence length="71" mass="8089">MTNDKREYIPRTSASDALNQVVCTYPSFSLVFYSNFKSRESELNSGWSTRTFTEVPAFISSIDALKLIEEV</sequence>
<comment type="caution">
    <text evidence="1">The sequence shown here is derived from an EMBL/GenBank/DDBJ whole genome shotgun (WGS) entry which is preliminary data.</text>
</comment>
<evidence type="ECO:0000313" key="1">
    <source>
        <dbReference type="EMBL" id="KRY93384.1"/>
    </source>
</evidence>
<dbReference type="EMBL" id="JYDT01000002">
    <property type="protein sequence ID" value="KRY93384.1"/>
    <property type="molecule type" value="Genomic_DNA"/>
</dbReference>
<accession>A0A0V1G502</accession>
<reference evidence="1 2" key="1">
    <citation type="submission" date="2015-01" db="EMBL/GenBank/DDBJ databases">
        <title>Evolution of Trichinella species and genotypes.</title>
        <authorList>
            <person name="Korhonen P.K."/>
            <person name="Edoardo P."/>
            <person name="Giuseppe L.R."/>
            <person name="Gasser R.B."/>
        </authorList>
    </citation>
    <scope>NUCLEOTIDE SEQUENCE [LARGE SCALE GENOMIC DNA]</scope>
    <source>
        <strain evidence="1">ISS470</strain>
    </source>
</reference>
<organism evidence="1 2">
    <name type="scientific">Trichinella pseudospiralis</name>
    <name type="common">Parasitic roundworm</name>
    <dbReference type="NCBI Taxonomy" id="6337"/>
    <lineage>
        <taxon>Eukaryota</taxon>
        <taxon>Metazoa</taxon>
        <taxon>Ecdysozoa</taxon>
        <taxon>Nematoda</taxon>
        <taxon>Enoplea</taxon>
        <taxon>Dorylaimia</taxon>
        <taxon>Trichinellida</taxon>
        <taxon>Trichinellidae</taxon>
        <taxon>Trichinella</taxon>
    </lineage>
</organism>
<proteinExistence type="predicted"/>
<keyword evidence="2" id="KW-1185">Reference proteome</keyword>
<name>A0A0V1G502_TRIPS</name>